<dbReference type="AlphaFoldDB" id="A0A109WBA1"/>
<dbReference type="GO" id="GO:0005886">
    <property type="term" value="C:plasma membrane"/>
    <property type="evidence" value="ECO:0007669"/>
    <property type="project" value="TreeGrafter"/>
</dbReference>
<dbReference type="GO" id="GO:0000270">
    <property type="term" value="P:peptidoglycan metabolic process"/>
    <property type="evidence" value="ECO:0007669"/>
    <property type="project" value="TreeGrafter"/>
</dbReference>
<name>A0A109WBA1_FAUOS</name>
<gene>
    <name evidence="3" type="ORF">CYJ96_01305</name>
    <name evidence="4" type="ORF">NCTC10465_01046</name>
</gene>
<dbReference type="InterPro" id="IPR003848">
    <property type="entry name" value="DUF218"/>
</dbReference>
<evidence type="ECO:0000313" key="5">
    <source>
        <dbReference type="Proteomes" id="UP000234914"/>
    </source>
</evidence>
<dbReference type="GO" id="GO:0043164">
    <property type="term" value="P:Gram-negative-bacterium-type cell wall biogenesis"/>
    <property type="evidence" value="ECO:0007669"/>
    <property type="project" value="TreeGrafter"/>
</dbReference>
<dbReference type="EMBL" id="UGPY01000001">
    <property type="protein sequence ID" value="STY97264.1"/>
    <property type="molecule type" value="Genomic_DNA"/>
</dbReference>
<evidence type="ECO:0000313" key="6">
    <source>
        <dbReference type="Proteomes" id="UP000255230"/>
    </source>
</evidence>
<dbReference type="CDD" id="cd06259">
    <property type="entry name" value="YdcF-like"/>
    <property type="match status" value="1"/>
</dbReference>
<feature type="domain" description="DUF218" evidence="2">
    <location>
        <begin position="66"/>
        <end position="207"/>
    </location>
</feature>
<dbReference type="GeneID" id="35777543"/>
<keyword evidence="1" id="KW-0812">Transmembrane</keyword>
<dbReference type="Proteomes" id="UP000234914">
    <property type="component" value="Unassembled WGS sequence"/>
</dbReference>
<keyword evidence="1" id="KW-1133">Transmembrane helix</keyword>
<protein>
    <submittedName>
        <fullName evidence="4">DUF218 domain</fullName>
    </submittedName>
    <submittedName>
        <fullName evidence="3">YdcF family protein</fullName>
    </submittedName>
</protein>
<feature type="transmembrane region" description="Helical" evidence="1">
    <location>
        <begin position="21"/>
        <end position="49"/>
    </location>
</feature>
<keyword evidence="6" id="KW-1185">Reference proteome</keyword>
<accession>A0A109WBA1</accession>
<evidence type="ECO:0000313" key="4">
    <source>
        <dbReference type="EMBL" id="STY97264.1"/>
    </source>
</evidence>
<dbReference type="EMBL" id="PKJS01000001">
    <property type="protein sequence ID" value="PKZ70007.1"/>
    <property type="molecule type" value="Genomic_DNA"/>
</dbReference>
<reference evidence="3 5" key="1">
    <citation type="submission" date="2017-12" db="EMBL/GenBank/DDBJ databases">
        <title>Phylogenetic diversity of female urinary microbiome.</title>
        <authorList>
            <person name="Thomas-White K."/>
            <person name="Wolfe A.J."/>
        </authorList>
    </citation>
    <scope>NUCLEOTIDE SEQUENCE [LARGE SCALE GENOMIC DNA]</scope>
    <source>
        <strain evidence="3 5">UMB0416</strain>
    </source>
</reference>
<dbReference type="InterPro" id="IPR051599">
    <property type="entry name" value="Cell_Envelope_Assoc"/>
</dbReference>
<sequence>MVAFAKLISYLERFFSTIKRILTVVVLVGCLITLSFFTPLFSTMVLFMLDCYRLPESAVSVNPATAIVVLGGGLTNNQQNEIVINQFTEGRLIKASQVYQQTGLPIIVSGKEAPWMAKWLQKKGIMWVVAEKNSFNTCQNAKFTAEMVNVKQVILVTDAYHMNRSRRQFAINGVATVPSVAPLPKANDWQHFDQNLQHSRRALYELLAFARDLVKPQYDCQPTNK</sequence>
<evidence type="ECO:0000313" key="3">
    <source>
        <dbReference type="EMBL" id="PKZ70007.1"/>
    </source>
</evidence>
<dbReference type="PANTHER" id="PTHR30336">
    <property type="entry name" value="INNER MEMBRANE PROTEIN, PROBABLE PERMEASE"/>
    <property type="match status" value="1"/>
</dbReference>
<evidence type="ECO:0000259" key="2">
    <source>
        <dbReference type="Pfam" id="PF02698"/>
    </source>
</evidence>
<dbReference type="RefSeq" id="WP_062330848.1">
    <property type="nucleotide sequence ID" value="NZ_CBCRZU010000011.1"/>
</dbReference>
<dbReference type="InterPro" id="IPR014729">
    <property type="entry name" value="Rossmann-like_a/b/a_fold"/>
</dbReference>
<dbReference type="KEGG" id="mos:AXE82_02125"/>
<keyword evidence="1" id="KW-0472">Membrane</keyword>
<dbReference type="Gene3D" id="3.40.50.620">
    <property type="entry name" value="HUPs"/>
    <property type="match status" value="1"/>
</dbReference>
<dbReference type="Pfam" id="PF02698">
    <property type="entry name" value="DUF218"/>
    <property type="match status" value="1"/>
</dbReference>
<proteinExistence type="predicted"/>
<dbReference type="Proteomes" id="UP000255230">
    <property type="component" value="Unassembled WGS sequence"/>
</dbReference>
<dbReference type="PANTHER" id="PTHR30336:SF4">
    <property type="entry name" value="ENVELOPE BIOGENESIS FACTOR ELYC"/>
    <property type="match status" value="1"/>
</dbReference>
<organism evidence="3 5">
    <name type="scientific">Faucicola osloensis</name>
    <name type="common">Moraxella osloensis</name>
    <dbReference type="NCBI Taxonomy" id="34062"/>
    <lineage>
        <taxon>Bacteria</taxon>
        <taxon>Pseudomonadati</taxon>
        <taxon>Pseudomonadota</taxon>
        <taxon>Gammaproteobacteria</taxon>
        <taxon>Moraxellales</taxon>
        <taxon>Moraxellaceae</taxon>
        <taxon>Faucicola</taxon>
    </lineage>
</organism>
<reference evidence="4 6" key="2">
    <citation type="submission" date="2018-06" db="EMBL/GenBank/DDBJ databases">
        <authorList>
            <consortium name="Pathogen Informatics"/>
            <person name="Doyle S."/>
        </authorList>
    </citation>
    <scope>NUCLEOTIDE SEQUENCE [LARGE SCALE GENOMIC DNA]</scope>
    <source>
        <strain evidence="4 6">NCTC10465</strain>
    </source>
</reference>
<evidence type="ECO:0000256" key="1">
    <source>
        <dbReference type="SAM" id="Phobius"/>
    </source>
</evidence>